<gene>
    <name evidence="1" type="ORF">SAMN06265827_10321</name>
</gene>
<dbReference type="Proteomes" id="UP000219573">
    <property type="component" value="Unassembled WGS sequence"/>
</dbReference>
<evidence type="ECO:0000313" key="1">
    <source>
        <dbReference type="EMBL" id="SNY15347.1"/>
    </source>
</evidence>
<sequence length="123" mass="14146">MGKVIYKELSYQIIGLAMKLHNKLGSGFLEKVYENSLMVLLEREGLEAKQQYPIKVNFSGEIVGDYIADILVEDKVMVELKIVDKVTEIHKAQVLNYLKATNMKLGIILNFKNKKLEYKRLVL</sequence>
<dbReference type="NCBIfam" id="TIGR04256">
    <property type="entry name" value="GxxExxY"/>
    <property type="match status" value="1"/>
</dbReference>
<dbReference type="AlphaFoldDB" id="A0A285FVN2"/>
<dbReference type="InterPro" id="IPR026350">
    <property type="entry name" value="GxxExxY"/>
</dbReference>
<name>A0A285FVN2_9FIRM</name>
<proteinExistence type="predicted"/>
<organism evidence="1 2">
    <name type="scientific">Orenia metallireducens</name>
    <dbReference type="NCBI Taxonomy" id="1413210"/>
    <lineage>
        <taxon>Bacteria</taxon>
        <taxon>Bacillati</taxon>
        <taxon>Bacillota</taxon>
        <taxon>Clostridia</taxon>
        <taxon>Halanaerobiales</taxon>
        <taxon>Halobacteroidaceae</taxon>
        <taxon>Orenia</taxon>
    </lineage>
</organism>
<reference evidence="2" key="1">
    <citation type="submission" date="2017-09" db="EMBL/GenBank/DDBJ databases">
        <authorList>
            <person name="Varghese N."/>
            <person name="Submissions S."/>
        </authorList>
    </citation>
    <scope>NUCLEOTIDE SEQUENCE [LARGE SCALE GENOMIC DNA]</scope>
    <source>
        <strain evidence="2">MSL47</strain>
    </source>
</reference>
<accession>A0A285FVN2</accession>
<dbReference type="EMBL" id="OBDZ01000003">
    <property type="protein sequence ID" value="SNY15347.1"/>
    <property type="molecule type" value="Genomic_DNA"/>
</dbReference>
<evidence type="ECO:0000313" key="2">
    <source>
        <dbReference type="Proteomes" id="UP000219573"/>
    </source>
</evidence>
<keyword evidence="2" id="KW-1185">Reference proteome</keyword>
<dbReference type="RefSeq" id="WP_097016503.1">
    <property type="nucleotide sequence ID" value="NZ_OBDZ01000003.1"/>
</dbReference>
<dbReference type="Pfam" id="PF13366">
    <property type="entry name" value="PDDEXK_3"/>
    <property type="match status" value="1"/>
</dbReference>
<protein>
    <submittedName>
        <fullName evidence="1">GxxExxY protein</fullName>
    </submittedName>
</protein>